<protein>
    <submittedName>
        <fullName evidence="6">FAD-dependent monooxygenase</fullName>
    </submittedName>
</protein>
<gene>
    <name evidence="6" type="ORF">KIF53_12515</name>
</gene>
<organism evidence="6 7">
    <name type="scientific">Chromobacterium subtsugae</name>
    <dbReference type="NCBI Taxonomy" id="251747"/>
    <lineage>
        <taxon>Bacteria</taxon>
        <taxon>Pseudomonadati</taxon>
        <taxon>Pseudomonadota</taxon>
        <taxon>Betaproteobacteria</taxon>
        <taxon>Neisseriales</taxon>
        <taxon>Chromobacteriaceae</taxon>
        <taxon>Chromobacterium</taxon>
    </lineage>
</organism>
<dbReference type="Proteomes" id="UP000711178">
    <property type="component" value="Unassembled WGS sequence"/>
</dbReference>
<comment type="caution">
    <text evidence="6">The sequence shown here is derived from an EMBL/GenBank/DDBJ whole genome shotgun (WGS) entry which is preliminary data.</text>
</comment>
<keyword evidence="1" id="KW-0285">Flavoprotein</keyword>
<dbReference type="PANTHER" id="PTHR46972">
    <property type="entry name" value="MONOOXYGENASE ASQM-RELATED"/>
    <property type="match status" value="1"/>
</dbReference>
<dbReference type="RefSeq" id="WP_043577408.1">
    <property type="nucleotide sequence ID" value="NZ_CP142381.1"/>
</dbReference>
<keyword evidence="2" id="KW-0274">FAD</keyword>
<dbReference type="EMBL" id="JAHDTB010000010">
    <property type="protein sequence ID" value="MBW8288451.1"/>
    <property type="molecule type" value="Genomic_DNA"/>
</dbReference>
<dbReference type="GeneID" id="89686205"/>
<name>A0ABS7FF87_9NEIS</name>
<sequence>MLLPSGVAIVGAGPAGLLLARGLLLRGIPFTLFDRDASAASRPQGGMLDLHPDTGQQALRSVGLFESFLRIARYEDQGMRVFDRDGRLLMEKGAEGGDCPEVDRGSLRDMLLDALPAGCVRWGHALREAEALPGGGFELRFGNGAARRFDFVVGADGAWSRVRPLLSRAEPIYAGLVYHELSISDIDAAHPELSALVGRGTLVAKGGGKTLFAQRNANAQVRVYAVLRQALAADGRRAAPASKAELLAAFADWDSSLRRLIQAADEPARPWPIHALPVGHRWKGRDDVTLIGDAAHLMAPAGDGANLALRDACDLAAALGRDDWRAALRSHEARMFARAELAAARAQRMLAEGAAGDGRLREVS</sequence>
<dbReference type="InterPro" id="IPR036188">
    <property type="entry name" value="FAD/NAD-bd_sf"/>
</dbReference>
<dbReference type="PANTHER" id="PTHR46972:SF1">
    <property type="entry name" value="FAD DEPENDENT OXIDOREDUCTASE DOMAIN-CONTAINING PROTEIN"/>
    <property type="match status" value="1"/>
</dbReference>
<feature type="domain" description="FAD-binding" evidence="5">
    <location>
        <begin position="7"/>
        <end position="319"/>
    </location>
</feature>
<keyword evidence="4 6" id="KW-0503">Monooxygenase</keyword>
<keyword evidence="3" id="KW-0560">Oxidoreductase</keyword>
<evidence type="ECO:0000313" key="7">
    <source>
        <dbReference type="Proteomes" id="UP000711178"/>
    </source>
</evidence>
<evidence type="ECO:0000256" key="4">
    <source>
        <dbReference type="ARBA" id="ARBA00023033"/>
    </source>
</evidence>
<accession>A0ABS7FF87</accession>
<dbReference type="PRINTS" id="PR00420">
    <property type="entry name" value="RNGMNOXGNASE"/>
</dbReference>
<evidence type="ECO:0000256" key="3">
    <source>
        <dbReference type="ARBA" id="ARBA00023002"/>
    </source>
</evidence>
<proteinExistence type="predicted"/>
<dbReference type="GO" id="GO:0004497">
    <property type="term" value="F:monooxygenase activity"/>
    <property type="evidence" value="ECO:0007669"/>
    <property type="project" value="UniProtKB-KW"/>
</dbReference>
<evidence type="ECO:0000259" key="5">
    <source>
        <dbReference type="Pfam" id="PF01494"/>
    </source>
</evidence>
<dbReference type="InterPro" id="IPR002938">
    <property type="entry name" value="FAD-bd"/>
</dbReference>
<reference evidence="6 7" key="1">
    <citation type="submission" date="2021-05" db="EMBL/GenBank/DDBJ databases">
        <title>Draft Whole Genome Sequencing Of Biosensor Chromobacterium violaceum Strain CV026 Reveals A Regulatory RNA In Chromobacterium violaceum Phenotype Regulatory Network.</title>
        <authorList>
            <person name="Hong K.W."/>
            <person name="Chan K.G."/>
            <person name="Chang C.-Y."/>
        </authorList>
    </citation>
    <scope>NUCLEOTIDE SEQUENCE [LARGE SCALE GENOMIC DNA]</scope>
    <source>
        <strain evidence="6 7">ATCC 31532</strain>
    </source>
</reference>
<evidence type="ECO:0000256" key="2">
    <source>
        <dbReference type="ARBA" id="ARBA00022827"/>
    </source>
</evidence>
<evidence type="ECO:0000256" key="1">
    <source>
        <dbReference type="ARBA" id="ARBA00022630"/>
    </source>
</evidence>
<evidence type="ECO:0000313" key="6">
    <source>
        <dbReference type="EMBL" id="MBW8288451.1"/>
    </source>
</evidence>
<dbReference type="SUPFAM" id="SSF51905">
    <property type="entry name" value="FAD/NAD(P)-binding domain"/>
    <property type="match status" value="1"/>
</dbReference>
<keyword evidence="7" id="KW-1185">Reference proteome</keyword>
<dbReference type="Gene3D" id="3.50.50.60">
    <property type="entry name" value="FAD/NAD(P)-binding domain"/>
    <property type="match status" value="1"/>
</dbReference>
<dbReference type="Pfam" id="PF01494">
    <property type="entry name" value="FAD_binding_3"/>
    <property type="match status" value="1"/>
</dbReference>